<protein>
    <submittedName>
        <fullName evidence="1">Uncharacterized protein</fullName>
    </submittedName>
</protein>
<keyword evidence="2" id="KW-1185">Reference proteome</keyword>
<dbReference type="AlphaFoldDB" id="A0A846XVP4"/>
<dbReference type="RefSeq" id="WP_157102688.1">
    <property type="nucleotide sequence ID" value="NZ_JAAXOP010000002.1"/>
</dbReference>
<gene>
    <name evidence="1" type="ORF">HGA08_05690</name>
</gene>
<organism evidence="1 2">
    <name type="scientific">Nocardia vermiculata</name>
    <dbReference type="NCBI Taxonomy" id="257274"/>
    <lineage>
        <taxon>Bacteria</taxon>
        <taxon>Bacillati</taxon>
        <taxon>Actinomycetota</taxon>
        <taxon>Actinomycetes</taxon>
        <taxon>Mycobacteriales</taxon>
        <taxon>Nocardiaceae</taxon>
        <taxon>Nocardia</taxon>
    </lineage>
</organism>
<proteinExistence type="predicted"/>
<comment type="caution">
    <text evidence="1">The sequence shown here is derived from an EMBL/GenBank/DDBJ whole genome shotgun (WGS) entry which is preliminary data.</text>
</comment>
<reference evidence="1 2" key="1">
    <citation type="submission" date="2020-04" db="EMBL/GenBank/DDBJ databases">
        <title>MicrobeNet Type strains.</title>
        <authorList>
            <person name="Nicholson A.C."/>
        </authorList>
    </citation>
    <scope>NUCLEOTIDE SEQUENCE [LARGE SCALE GENOMIC DNA]</scope>
    <source>
        <strain evidence="1 2">JCM 12354</strain>
    </source>
</reference>
<dbReference type="Proteomes" id="UP000565711">
    <property type="component" value="Unassembled WGS sequence"/>
</dbReference>
<dbReference type="EMBL" id="JAAXOP010000002">
    <property type="protein sequence ID" value="NKY49705.1"/>
    <property type="molecule type" value="Genomic_DNA"/>
</dbReference>
<sequence length="49" mass="5349">MGDAAWSRPRFFCCPEQVRDVGTYVYGLADTSAGAMVSVAEVVAELHRE</sequence>
<accession>A0A846XVP4</accession>
<evidence type="ECO:0000313" key="2">
    <source>
        <dbReference type="Proteomes" id="UP000565711"/>
    </source>
</evidence>
<name>A0A846XVP4_9NOCA</name>
<evidence type="ECO:0000313" key="1">
    <source>
        <dbReference type="EMBL" id="NKY49705.1"/>
    </source>
</evidence>